<dbReference type="InterPro" id="IPR005644">
    <property type="entry name" value="NolW-like"/>
</dbReference>
<organism evidence="10 11">
    <name type="scientific">Candidatus Ghiorseimicrobium undicola</name>
    <dbReference type="NCBI Taxonomy" id="1974746"/>
    <lineage>
        <taxon>Bacteria</taxon>
        <taxon>Pseudomonadati</taxon>
        <taxon>Candidatus Omnitrophota</taxon>
        <taxon>Candidatus Ghiorseimicrobium</taxon>
    </lineage>
</organism>
<keyword evidence="8" id="KW-1133">Transmembrane helix</keyword>
<dbReference type="PRINTS" id="PR00811">
    <property type="entry name" value="BCTERIALGSPD"/>
</dbReference>
<evidence type="ECO:0000313" key="10">
    <source>
        <dbReference type="EMBL" id="PIQ88625.1"/>
    </source>
</evidence>
<evidence type="ECO:0000256" key="4">
    <source>
        <dbReference type="ARBA" id="ARBA00022729"/>
    </source>
</evidence>
<feature type="domain" description="Secretin/TonB short N-terminal" evidence="9">
    <location>
        <begin position="86"/>
        <end position="134"/>
    </location>
</feature>
<evidence type="ECO:0000256" key="5">
    <source>
        <dbReference type="ARBA" id="ARBA00023136"/>
    </source>
</evidence>
<evidence type="ECO:0000256" key="6">
    <source>
        <dbReference type="ARBA" id="ARBA00023237"/>
    </source>
</evidence>
<dbReference type="InterPro" id="IPR004846">
    <property type="entry name" value="T2SS/T3SS_dom"/>
</dbReference>
<dbReference type="Gene3D" id="3.30.1370.120">
    <property type="match status" value="1"/>
</dbReference>
<dbReference type="InterPro" id="IPR011662">
    <property type="entry name" value="Secretin/TonB_short_N"/>
</dbReference>
<keyword evidence="8" id="KW-0812">Transmembrane</keyword>
<dbReference type="PANTHER" id="PTHR30604">
    <property type="entry name" value="PROTEIN TRANSPORT PROTEIN HOFQ"/>
    <property type="match status" value="1"/>
</dbReference>
<accession>A0A2H0LYQ9</accession>
<dbReference type="InterPro" id="IPR051808">
    <property type="entry name" value="Type_IV_pilus_biogenesis"/>
</dbReference>
<evidence type="ECO:0000313" key="11">
    <source>
        <dbReference type="Proteomes" id="UP000229641"/>
    </source>
</evidence>
<comment type="subcellular location">
    <subcellularLocation>
        <location evidence="1 7">Cell outer membrane</location>
    </subcellularLocation>
</comment>
<evidence type="ECO:0000256" key="3">
    <source>
        <dbReference type="ARBA" id="ARBA00022448"/>
    </source>
</evidence>
<dbReference type="PROSITE" id="PS00875">
    <property type="entry name" value="T2SP_D"/>
    <property type="match status" value="1"/>
</dbReference>
<dbReference type="Gene3D" id="3.30.1370.130">
    <property type="match status" value="1"/>
</dbReference>
<comment type="similarity">
    <text evidence="2">Belongs to the bacterial secretin family. PilQ subfamily.</text>
</comment>
<dbReference type="Pfam" id="PF07660">
    <property type="entry name" value="STN"/>
    <property type="match status" value="1"/>
</dbReference>
<dbReference type="InterPro" id="IPR038591">
    <property type="entry name" value="NolW-like_sf"/>
</dbReference>
<dbReference type="InterPro" id="IPR013355">
    <property type="entry name" value="Pilus_4_PilQ"/>
</dbReference>
<keyword evidence="3 7" id="KW-0813">Transport</keyword>
<dbReference type="NCBIfam" id="TIGR02515">
    <property type="entry name" value="IV_pilus_PilQ"/>
    <property type="match status" value="1"/>
</dbReference>
<dbReference type="AlphaFoldDB" id="A0A2H0LYQ9"/>
<dbReference type="InterPro" id="IPR004845">
    <property type="entry name" value="T2SS_GspD_CS"/>
</dbReference>
<keyword evidence="5 8" id="KW-0472">Membrane</keyword>
<dbReference type="SMART" id="SM00965">
    <property type="entry name" value="STN"/>
    <property type="match status" value="1"/>
</dbReference>
<evidence type="ECO:0000256" key="8">
    <source>
        <dbReference type="SAM" id="Phobius"/>
    </source>
</evidence>
<keyword evidence="4" id="KW-0732">Signal</keyword>
<protein>
    <recommendedName>
        <fullName evidence="9">Secretin/TonB short N-terminal domain-containing protein</fullName>
    </recommendedName>
</protein>
<dbReference type="InterPro" id="IPR001775">
    <property type="entry name" value="GspD/PilQ"/>
</dbReference>
<evidence type="ECO:0000256" key="7">
    <source>
        <dbReference type="RuleBase" id="RU004004"/>
    </source>
</evidence>
<evidence type="ECO:0000256" key="1">
    <source>
        <dbReference type="ARBA" id="ARBA00004442"/>
    </source>
</evidence>
<dbReference type="GO" id="GO:0009306">
    <property type="term" value="P:protein secretion"/>
    <property type="evidence" value="ECO:0007669"/>
    <property type="project" value="InterPro"/>
</dbReference>
<keyword evidence="6" id="KW-0998">Cell outer membrane</keyword>
<dbReference type="Pfam" id="PF03958">
    <property type="entry name" value="Secretin_N"/>
    <property type="match status" value="1"/>
</dbReference>
<feature type="transmembrane region" description="Helical" evidence="8">
    <location>
        <begin position="7"/>
        <end position="26"/>
    </location>
</feature>
<evidence type="ECO:0000259" key="9">
    <source>
        <dbReference type="SMART" id="SM00965"/>
    </source>
</evidence>
<dbReference type="EMBL" id="PCWA01000095">
    <property type="protein sequence ID" value="PIQ88625.1"/>
    <property type="molecule type" value="Genomic_DNA"/>
</dbReference>
<dbReference type="PANTHER" id="PTHR30604:SF1">
    <property type="entry name" value="DNA UTILIZATION PROTEIN HOFQ"/>
    <property type="match status" value="1"/>
</dbReference>
<dbReference type="Proteomes" id="UP000229641">
    <property type="component" value="Unassembled WGS sequence"/>
</dbReference>
<gene>
    <name evidence="10" type="ORF">COV72_07380</name>
</gene>
<dbReference type="Pfam" id="PF00263">
    <property type="entry name" value="Secretin"/>
    <property type="match status" value="1"/>
</dbReference>
<name>A0A2H0LYQ9_9BACT</name>
<comment type="caution">
    <text evidence="10">The sequence shown here is derived from an EMBL/GenBank/DDBJ whole genome shotgun (WGS) entry which is preliminary data.</text>
</comment>
<evidence type="ECO:0000256" key="2">
    <source>
        <dbReference type="ARBA" id="ARBA00006304"/>
    </source>
</evidence>
<proteinExistence type="inferred from homology"/>
<reference evidence="10 11" key="1">
    <citation type="submission" date="2017-09" db="EMBL/GenBank/DDBJ databases">
        <title>Depth-based differentiation of microbial function through sediment-hosted aquifers and enrichment of novel symbionts in the deep terrestrial subsurface.</title>
        <authorList>
            <person name="Probst A.J."/>
            <person name="Ladd B."/>
            <person name="Jarett J.K."/>
            <person name="Geller-Mcgrath D.E."/>
            <person name="Sieber C.M."/>
            <person name="Emerson J.B."/>
            <person name="Anantharaman K."/>
            <person name="Thomas B.C."/>
            <person name="Malmstrom R."/>
            <person name="Stieglmeier M."/>
            <person name="Klingl A."/>
            <person name="Woyke T."/>
            <person name="Ryan C.M."/>
            <person name="Banfield J.F."/>
        </authorList>
    </citation>
    <scope>NUCLEOTIDE SEQUENCE [LARGE SCALE GENOMIC DNA]</scope>
    <source>
        <strain evidence="10">CG11_big_fil_rev_8_21_14_0_20_42_13</strain>
    </source>
</reference>
<dbReference type="GO" id="GO:0009279">
    <property type="term" value="C:cell outer membrane"/>
    <property type="evidence" value="ECO:0007669"/>
    <property type="project" value="UniProtKB-SubCell"/>
</dbReference>
<sequence length="541" mass="58751">MLKLRRVKIYQIAGVIIAVLALGLIFNRGKLISSLESNDVVSMQGEELAAFEGGRIVETSAGNVSLDLKNADIATVLGVLAYKGGVNIVTTEDIEGRITLRLANVPWDEAFRSVLRTRNYTYEREGSIVTVASLEALMERSQMNAQLYSIQPLVTEIFTLKFIDAGDARDVIEPQLSSRGTVGILKGRSRRGWSFTASNSSAQGSGSLAKDMATEKAPARAKMLVVSDIPPYMERIRKVVERLDVMPKQVLIEAKIIEVNKDKLQDLGFDWGTGSGGAESSTVNGVPADKHLGDVTQTVGANILSSQEATSIFDPKTSGISGAFPFDSGLAIVYKKLTGTQFEAILHALEEDIDANTLSSPRVLTLDNQEATILIGTKFPILESNVSGTEATTTTSTLSYYQDIGIQLSVIPQISGGGHINMIVHPAVTSFTETLAAKGSSGQTIAEYPILQTREIETQIVMKDGETIVIGGLLKDVKSEGVQKVPFLGDIPILGWLFQRKTVDTEKIELMIFISAKIIDEHKLSNNELLWLKKYEVADKE</sequence>